<comment type="caution">
    <text evidence="10">The sequence shown here is derived from an EMBL/GenBank/DDBJ whole genome shotgun (WGS) entry which is preliminary data.</text>
</comment>
<dbReference type="InterPro" id="IPR001841">
    <property type="entry name" value="Znf_RING"/>
</dbReference>
<feature type="domain" description="RING-type" evidence="8">
    <location>
        <begin position="203"/>
        <end position="244"/>
    </location>
</feature>
<dbReference type="PROSITE" id="PS50089">
    <property type="entry name" value="ZF_RING_2"/>
    <property type="match status" value="1"/>
</dbReference>
<evidence type="ECO:0000259" key="9">
    <source>
        <dbReference type="PROSITE" id="PS51667"/>
    </source>
</evidence>
<dbReference type="PANTHER" id="PTHR12549">
    <property type="entry name" value="JMJC DOMAIN-CONTAINING HISTONE DEMETHYLATION PROTEIN"/>
    <property type="match status" value="1"/>
</dbReference>
<proteinExistence type="inferred from homology"/>
<keyword evidence="5" id="KW-0863">Zinc-finger</keyword>
<evidence type="ECO:0000259" key="8">
    <source>
        <dbReference type="PROSITE" id="PS50089"/>
    </source>
</evidence>
<feature type="domain" description="WRC" evidence="9">
    <location>
        <begin position="3"/>
        <end position="47"/>
    </location>
</feature>
<dbReference type="GO" id="GO:0003712">
    <property type="term" value="F:transcription coregulator activity"/>
    <property type="evidence" value="ECO:0007669"/>
    <property type="project" value="TreeGrafter"/>
</dbReference>
<gene>
    <name evidence="10" type="ORF">CTI12_AA616710</name>
</gene>
<dbReference type="Proteomes" id="UP000245207">
    <property type="component" value="Unassembled WGS sequence"/>
</dbReference>
<keyword evidence="5" id="KW-0862">Zinc</keyword>
<dbReference type="STRING" id="35608.A0A2U1KBM8"/>
<keyword evidence="11" id="KW-1185">Reference proteome</keyword>
<dbReference type="GO" id="GO:0000785">
    <property type="term" value="C:chromatin"/>
    <property type="evidence" value="ECO:0007669"/>
    <property type="project" value="TreeGrafter"/>
</dbReference>
<dbReference type="PROSITE" id="PS51667">
    <property type="entry name" value="WRC"/>
    <property type="match status" value="1"/>
</dbReference>
<feature type="compositionally biased region" description="Basic and acidic residues" evidence="7">
    <location>
        <begin position="55"/>
        <end position="68"/>
    </location>
</feature>
<evidence type="ECO:0000313" key="11">
    <source>
        <dbReference type="Proteomes" id="UP000245207"/>
    </source>
</evidence>
<dbReference type="InterPro" id="IPR045109">
    <property type="entry name" value="LSDs-like"/>
</dbReference>
<dbReference type="AlphaFoldDB" id="A0A2U1KBM8"/>
<comment type="subcellular location">
    <subcellularLocation>
        <location evidence="1">Nucleus</location>
    </subcellularLocation>
</comment>
<keyword evidence="4" id="KW-0539">Nucleus</keyword>
<dbReference type="GO" id="GO:0006357">
    <property type="term" value="P:regulation of transcription by RNA polymerase II"/>
    <property type="evidence" value="ECO:0007669"/>
    <property type="project" value="TreeGrafter"/>
</dbReference>
<accession>A0A2U1KBM8</accession>
<feature type="region of interest" description="Disordered" evidence="7">
    <location>
        <begin position="55"/>
        <end position="90"/>
    </location>
</feature>
<dbReference type="GO" id="GO:0000118">
    <property type="term" value="C:histone deacetylase complex"/>
    <property type="evidence" value="ECO:0007669"/>
    <property type="project" value="TreeGrafter"/>
</dbReference>
<dbReference type="Pfam" id="PF08879">
    <property type="entry name" value="WRC"/>
    <property type="match status" value="1"/>
</dbReference>
<evidence type="ECO:0000256" key="1">
    <source>
        <dbReference type="ARBA" id="ARBA00004123"/>
    </source>
</evidence>
<dbReference type="GO" id="GO:0031490">
    <property type="term" value="F:chromatin DNA binding"/>
    <property type="evidence" value="ECO:0007669"/>
    <property type="project" value="TreeGrafter"/>
</dbReference>
<evidence type="ECO:0000256" key="6">
    <source>
        <dbReference type="PROSITE-ProRule" id="PRU01002"/>
    </source>
</evidence>
<evidence type="ECO:0000256" key="3">
    <source>
        <dbReference type="ARBA" id="ARBA00022723"/>
    </source>
</evidence>
<comment type="similarity">
    <text evidence="2">Belongs to the JARID1 histone demethylase family.</text>
</comment>
<dbReference type="GO" id="GO:0032454">
    <property type="term" value="F:histone H3K9 demethylase activity"/>
    <property type="evidence" value="ECO:0007669"/>
    <property type="project" value="InterPro"/>
</dbReference>
<evidence type="ECO:0000256" key="4">
    <source>
        <dbReference type="ARBA" id="ARBA00023242"/>
    </source>
</evidence>
<name>A0A2U1KBM8_ARTAN</name>
<dbReference type="InterPro" id="IPR014977">
    <property type="entry name" value="WRC_dom"/>
</dbReference>
<evidence type="ECO:0000256" key="5">
    <source>
        <dbReference type="PROSITE-ProRule" id="PRU00175"/>
    </source>
</evidence>
<comment type="caution">
    <text evidence="6">Lacks conserved residue(s) required for the propagation of feature annotation.</text>
</comment>
<dbReference type="OrthoDB" id="1667110at2759"/>
<organism evidence="10 11">
    <name type="scientific">Artemisia annua</name>
    <name type="common">Sweet wormwood</name>
    <dbReference type="NCBI Taxonomy" id="35608"/>
    <lineage>
        <taxon>Eukaryota</taxon>
        <taxon>Viridiplantae</taxon>
        <taxon>Streptophyta</taxon>
        <taxon>Embryophyta</taxon>
        <taxon>Tracheophyta</taxon>
        <taxon>Spermatophyta</taxon>
        <taxon>Magnoliopsida</taxon>
        <taxon>eudicotyledons</taxon>
        <taxon>Gunneridae</taxon>
        <taxon>Pentapetalae</taxon>
        <taxon>asterids</taxon>
        <taxon>campanulids</taxon>
        <taxon>Asterales</taxon>
        <taxon>Asteraceae</taxon>
        <taxon>Asteroideae</taxon>
        <taxon>Anthemideae</taxon>
        <taxon>Artemisiinae</taxon>
        <taxon>Artemisia</taxon>
    </lineage>
</organism>
<reference evidence="10 11" key="1">
    <citation type="journal article" date="2018" name="Mol. Plant">
        <title>The genome of Artemisia annua provides insight into the evolution of Asteraceae family and artemisinin biosynthesis.</title>
        <authorList>
            <person name="Shen Q."/>
            <person name="Zhang L."/>
            <person name="Liao Z."/>
            <person name="Wang S."/>
            <person name="Yan T."/>
            <person name="Shi P."/>
            <person name="Liu M."/>
            <person name="Fu X."/>
            <person name="Pan Q."/>
            <person name="Wang Y."/>
            <person name="Lv Z."/>
            <person name="Lu X."/>
            <person name="Zhang F."/>
            <person name="Jiang W."/>
            <person name="Ma Y."/>
            <person name="Chen M."/>
            <person name="Hao X."/>
            <person name="Li L."/>
            <person name="Tang Y."/>
            <person name="Lv G."/>
            <person name="Zhou Y."/>
            <person name="Sun X."/>
            <person name="Brodelius P.E."/>
            <person name="Rose J.K.C."/>
            <person name="Tang K."/>
        </authorList>
    </citation>
    <scope>NUCLEOTIDE SEQUENCE [LARGE SCALE GENOMIC DNA]</scope>
    <source>
        <strain evidence="11">cv. Huhao1</strain>
        <tissue evidence="10">Leaf</tissue>
    </source>
</reference>
<evidence type="ECO:0000256" key="7">
    <source>
        <dbReference type="SAM" id="MobiDB-lite"/>
    </source>
</evidence>
<keyword evidence="3" id="KW-0479">Metal-binding</keyword>
<dbReference type="EMBL" id="PKPP01023670">
    <property type="protein sequence ID" value="PWA34141.1"/>
    <property type="molecule type" value="Genomic_DNA"/>
</dbReference>
<evidence type="ECO:0000313" key="10">
    <source>
        <dbReference type="EMBL" id="PWA34141.1"/>
    </source>
</evidence>
<sequence>MSDSPPKICNRNDGRKWRCGRPAFEGRTLCEKHYLQGKLRQHKEPVPDDLKFERQRYRKNHQENDENRSSVSKKGKRKVLDDSEDDPDLDDALKKMNLKKGDLELDLIRGYLSSQVQKKKGKQPQKEDIVKELKYGRLEISQSSPSTPPIPVTNVKVGAPAPSSAPTRFFRSKNIDRVPVATMQILPSIKANVKASTKKCHWCGMCSYRVLIKCLTCKKRFFCEDCIRERNQDKEDVQKECPVCCGTCSCKVCIKGKSKEDRTKDLVVYRGEEKFEKTEQLLYMIHLLLPILEQINQEKDTEMDIESNIQEKDQSELQIQDAADSTKQQCWESGLSNGLNGFLSRVNFQTGHDLG</sequence>
<evidence type="ECO:0000256" key="2">
    <source>
        <dbReference type="ARBA" id="ARBA00006801"/>
    </source>
</evidence>
<dbReference type="GO" id="GO:0008270">
    <property type="term" value="F:zinc ion binding"/>
    <property type="evidence" value="ECO:0007669"/>
    <property type="project" value="UniProtKB-KW"/>
</dbReference>
<dbReference type="PANTHER" id="PTHR12549:SF42">
    <property type="entry name" value="LYSINE-SPECIFIC DEMETHYLASE JMJ28"/>
    <property type="match status" value="1"/>
</dbReference>
<protein>
    <submittedName>
        <fullName evidence="10">Transcription factor jumonji/aspartyl beta-hydroxylase</fullName>
    </submittedName>
</protein>